<organism evidence="1 2">
    <name type="scientific">Novipirellula rosea</name>
    <dbReference type="NCBI Taxonomy" id="1031540"/>
    <lineage>
        <taxon>Bacteria</taxon>
        <taxon>Pseudomonadati</taxon>
        <taxon>Planctomycetota</taxon>
        <taxon>Planctomycetia</taxon>
        <taxon>Pirellulales</taxon>
        <taxon>Pirellulaceae</taxon>
        <taxon>Novipirellula</taxon>
    </lineage>
</organism>
<evidence type="ECO:0000313" key="1">
    <source>
        <dbReference type="EMBL" id="GAA4454660.1"/>
    </source>
</evidence>
<dbReference type="SUPFAM" id="SSF102588">
    <property type="entry name" value="LmbE-like"/>
    <property type="match status" value="1"/>
</dbReference>
<proteinExistence type="predicted"/>
<dbReference type="PANTHER" id="PTHR12993:SF11">
    <property type="entry name" value="N-ACETYLGLUCOSAMINYL-PHOSPHATIDYLINOSITOL DE-N-ACETYLASE"/>
    <property type="match status" value="1"/>
</dbReference>
<gene>
    <name evidence="1" type="ORF">GCM10023156_27450</name>
</gene>
<dbReference type="Gene3D" id="3.40.50.10320">
    <property type="entry name" value="LmbE-like"/>
    <property type="match status" value="1"/>
</dbReference>
<dbReference type="Proteomes" id="UP001500840">
    <property type="component" value="Unassembled WGS sequence"/>
</dbReference>
<protein>
    <submittedName>
        <fullName evidence="1">PIG-L family deacetylase</fullName>
    </submittedName>
</protein>
<dbReference type="InterPro" id="IPR003737">
    <property type="entry name" value="GlcNAc_PI_deacetylase-related"/>
</dbReference>
<evidence type="ECO:0000313" key="2">
    <source>
        <dbReference type="Proteomes" id="UP001500840"/>
    </source>
</evidence>
<name>A0ABP8MQU4_9BACT</name>
<dbReference type="Pfam" id="PF02585">
    <property type="entry name" value="PIG-L"/>
    <property type="match status" value="1"/>
</dbReference>
<dbReference type="EMBL" id="BAABGA010000035">
    <property type="protein sequence ID" value="GAA4454660.1"/>
    <property type="molecule type" value="Genomic_DNA"/>
</dbReference>
<comment type="caution">
    <text evidence="1">The sequence shown here is derived from an EMBL/GenBank/DDBJ whole genome shotgun (WGS) entry which is preliminary data.</text>
</comment>
<accession>A0ABP8MQU4</accession>
<reference evidence="2" key="1">
    <citation type="journal article" date="2019" name="Int. J. Syst. Evol. Microbiol.">
        <title>The Global Catalogue of Microorganisms (GCM) 10K type strain sequencing project: providing services to taxonomists for standard genome sequencing and annotation.</title>
        <authorList>
            <consortium name="The Broad Institute Genomics Platform"/>
            <consortium name="The Broad Institute Genome Sequencing Center for Infectious Disease"/>
            <person name="Wu L."/>
            <person name="Ma J."/>
        </authorList>
    </citation>
    <scope>NUCLEOTIDE SEQUENCE [LARGE SCALE GENOMIC DNA]</scope>
    <source>
        <strain evidence="2">JCM 17759</strain>
    </source>
</reference>
<dbReference type="PANTHER" id="PTHR12993">
    <property type="entry name" value="N-ACETYLGLUCOSAMINYL-PHOSPHATIDYLINOSITOL DE-N-ACETYLASE-RELATED"/>
    <property type="match status" value="1"/>
</dbReference>
<sequence length="271" mass="29391">MSSTENRSRRNVALALMAHPDDAEITCAGTLMRLAEMGWQTHIATMTAGDCGSLTGDAAEVARMRIAEGTAAAQLGGATFHCLNEHDGRVVYDRNALQKTIDLFRAIAPTLVITMPMSDYHADHEITGQLGRAASFVFAAPNASALPLVPGSTVPHLYYCDGHGGTDRLGHKVEPTTRVEITDQLDRKTEMLACHASQREWLRVHNGIDEYLSTMRYYNQTRGSECGVEAAEVFIQHTGHAYPANDLLAELFPLSASCPDEMKDTPSATGS</sequence>
<keyword evidence="2" id="KW-1185">Reference proteome</keyword>
<dbReference type="InterPro" id="IPR024078">
    <property type="entry name" value="LmbE-like_dom_sf"/>
</dbReference>